<keyword evidence="4" id="KW-1185">Reference proteome</keyword>
<protein>
    <submittedName>
        <fullName evidence="3">MOSC domain-containing protein</fullName>
    </submittedName>
</protein>
<dbReference type="PANTHER" id="PTHR30212:SF2">
    <property type="entry name" value="PROTEIN YIIM"/>
    <property type="match status" value="1"/>
</dbReference>
<proteinExistence type="predicted"/>
<dbReference type="Proteomes" id="UP000663937">
    <property type="component" value="Chromosome"/>
</dbReference>
<gene>
    <name evidence="3" type="ORF">J4E96_07945</name>
</gene>
<dbReference type="PANTHER" id="PTHR30212">
    <property type="entry name" value="PROTEIN YIIM"/>
    <property type="match status" value="1"/>
</dbReference>
<organism evidence="3 4">
    <name type="scientific">Pengzhenrongella sicca</name>
    <dbReference type="NCBI Taxonomy" id="2819238"/>
    <lineage>
        <taxon>Bacteria</taxon>
        <taxon>Bacillati</taxon>
        <taxon>Actinomycetota</taxon>
        <taxon>Actinomycetes</taxon>
        <taxon>Micrococcales</taxon>
        <taxon>Pengzhenrongella</taxon>
    </lineage>
</organism>
<dbReference type="GO" id="GO:0030151">
    <property type="term" value="F:molybdenum ion binding"/>
    <property type="evidence" value="ECO:0007669"/>
    <property type="project" value="InterPro"/>
</dbReference>
<dbReference type="SUPFAM" id="SSF50800">
    <property type="entry name" value="PK beta-barrel domain-like"/>
    <property type="match status" value="1"/>
</dbReference>
<dbReference type="GO" id="GO:0030170">
    <property type="term" value="F:pyridoxal phosphate binding"/>
    <property type="evidence" value="ECO:0007669"/>
    <property type="project" value="InterPro"/>
</dbReference>
<name>A0A8A4ZIP6_9MICO</name>
<dbReference type="KEGG" id="psic:J4E96_07945"/>
<dbReference type="Gene3D" id="2.40.33.20">
    <property type="entry name" value="PK beta-barrel domain-like"/>
    <property type="match status" value="1"/>
</dbReference>
<accession>A0A8A4ZIP6</accession>
<evidence type="ECO:0000259" key="2">
    <source>
        <dbReference type="PROSITE" id="PS51340"/>
    </source>
</evidence>
<evidence type="ECO:0000256" key="1">
    <source>
        <dbReference type="SAM" id="MobiDB-lite"/>
    </source>
</evidence>
<feature type="domain" description="MOSC" evidence="2">
    <location>
        <begin position="30"/>
        <end position="173"/>
    </location>
</feature>
<dbReference type="InterPro" id="IPR011037">
    <property type="entry name" value="Pyrv_Knase-like_insert_dom_sf"/>
</dbReference>
<dbReference type="GO" id="GO:0003824">
    <property type="term" value="F:catalytic activity"/>
    <property type="evidence" value="ECO:0007669"/>
    <property type="project" value="InterPro"/>
</dbReference>
<feature type="region of interest" description="Disordered" evidence="1">
    <location>
        <begin position="17"/>
        <end position="49"/>
    </location>
</feature>
<dbReference type="Pfam" id="PF03473">
    <property type="entry name" value="MOSC"/>
    <property type="match status" value="1"/>
</dbReference>
<dbReference type="EMBL" id="CP071868">
    <property type="protein sequence ID" value="QTE30849.1"/>
    <property type="molecule type" value="Genomic_DNA"/>
</dbReference>
<evidence type="ECO:0000313" key="4">
    <source>
        <dbReference type="Proteomes" id="UP000663937"/>
    </source>
</evidence>
<evidence type="ECO:0000313" key="3">
    <source>
        <dbReference type="EMBL" id="QTE30849.1"/>
    </source>
</evidence>
<reference evidence="3" key="1">
    <citation type="submission" date="2021-03" db="EMBL/GenBank/DDBJ databases">
        <title>Pengzhenrongella sicca gen. nov., sp. nov., a new member of suborder Micrococcineae isolated from High-Arctic tundra soil.</title>
        <authorList>
            <person name="Peng F."/>
        </authorList>
    </citation>
    <scope>NUCLEOTIDE SEQUENCE</scope>
    <source>
        <strain evidence="3">LRZ-2</strain>
    </source>
</reference>
<dbReference type="AlphaFoldDB" id="A0A8A4ZIP6"/>
<dbReference type="InterPro" id="IPR005302">
    <property type="entry name" value="MoCF_Sase_C"/>
</dbReference>
<dbReference type="InterPro" id="IPR052353">
    <property type="entry name" value="Benzoxazolinone_Detox_Enz"/>
</dbReference>
<dbReference type="RefSeq" id="WP_227425226.1">
    <property type="nucleotide sequence ID" value="NZ_CP071868.1"/>
</dbReference>
<sequence>MTTPAVLTVNVAAMRLDPSRHPRPTGIDKRPLSGPARVEVPGPKGSGGVGLVGDRVGDATHHGGVDQAVYAYARADLDRWEVELGRTLGNGSFGENLTTAGLDVTGALIGERWRVGSDVVLEVSSPRIPCSTFARWLDRAGWVPQFTQAALPGAYLRVVEAGELRAGDPIEIVHRPDHDVSVGVCFRAMTLEPELLPGLLRAAALPLEIAERARRRTGASAPR</sequence>
<dbReference type="PROSITE" id="PS51340">
    <property type="entry name" value="MOSC"/>
    <property type="match status" value="1"/>
</dbReference>